<reference evidence="2" key="1">
    <citation type="journal article" date="2022" name="Mol. Ecol. Resour.">
        <title>The genomes of chicory, endive, great burdock and yacon provide insights into Asteraceae palaeo-polyploidization history and plant inulin production.</title>
        <authorList>
            <person name="Fan W."/>
            <person name="Wang S."/>
            <person name="Wang H."/>
            <person name="Wang A."/>
            <person name="Jiang F."/>
            <person name="Liu H."/>
            <person name="Zhao H."/>
            <person name="Xu D."/>
            <person name="Zhang Y."/>
        </authorList>
    </citation>
    <scope>NUCLEOTIDE SEQUENCE [LARGE SCALE GENOMIC DNA]</scope>
    <source>
        <strain evidence="2">cv. Punajuju</strain>
    </source>
</reference>
<organism evidence="1 2">
    <name type="scientific">Cichorium intybus</name>
    <name type="common">Chicory</name>
    <dbReference type="NCBI Taxonomy" id="13427"/>
    <lineage>
        <taxon>Eukaryota</taxon>
        <taxon>Viridiplantae</taxon>
        <taxon>Streptophyta</taxon>
        <taxon>Embryophyta</taxon>
        <taxon>Tracheophyta</taxon>
        <taxon>Spermatophyta</taxon>
        <taxon>Magnoliopsida</taxon>
        <taxon>eudicotyledons</taxon>
        <taxon>Gunneridae</taxon>
        <taxon>Pentapetalae</taxon>
        <taxon>asterids</taxon>
        <taxon>campanulids</taxon>
        <taxon>Asterales</taxon>
        <taxon>Asteraceae</taxon>
        <taxon>Cichorioideae</taxon>
        <taxon>Cichorieae</taxon>
        <taxon>Cichoriinae</taxon>
        <taxon>Cichorium</taxon>
    </lineage>
</organism>
<comment type="caution">
    <text evidence="1">The sequence shown here is derived from an EMBL/GenBank/DDBJ whole genome shotgun (WGS) entry which is preliminary data.</text>
</comment>
<accession>A0ACB8YWV8</accession>
<sequence length="306" mass="35522">MWRLKIAKGGNDPYLYSTNTFIGRQIWKFDPNHGTPEDRAEASDGHWPAENAGPLYFMQPLVICLYITGHLNVVFPEEHRKEILRYLYCHQNEDGGWGFHIEGHSTMFGTTLSYICMRLLGEGLDGGLNGACTKARKWILDHGSVTTIPSWGKTWLSILGVCEWAGSNPMPPEFWILPSFLPMYPAKMWCYCRLVYMPMSYLYGKRFVGPITPLILELRDELYLQPYNEINWKSIRHLCAKEDLYYPHPLLQDLMWDSLYICTEPLLNCWPLNKLRQKALDTTMNHIHYEDESSRYITIGAVEKVS</sequence>
<evidence type="ECO:0000313" key="2">
    <source>
        <dbReference type="Proteomes" id="UP001055811"/>
    </source>
</evidence>
<dbReference type="EMBL" id="CM042017">
    <property type="protein sequence ID" value="KAI3690002.1"/>
    <property type="molecule type" value="Genomic_DNA"/>
</dbReference>
<name>A0ACB8YWV8_CICIN</name>
<evidence type="ECO:0000313" key="1">
    <source>
        <dbReference type="EMBL" id="KAI3690002.1"/>
    </source>
</evidence>
<proteinExistence type="predicted"/>
<keyword evidence="2" id="KW-1185">Reference proteome</keyword>
<reference evidence="1 2" key="2">
    <citation type="journal article" date="2022" name="Mol. Ecol. Resour.">
        <title>The genomes of chicory, endive, great burdock and yacon provide insights into Asteraceae paleo-polyploidization history and plant inulin production.</title>
        <authorList>
            <person name="Fan W."/>
            <person name="Wang S."/>
            <person name="Wang H."/>
            <person name="Wang A."/>
            <person name="Jiang F."/>
            <person name="Liu H."/>
            <person name="Zhao H."/>
            <person name="Xu D."/>
            <person name="Zhang Y."/>
        </authorList>
    </citation>
    <scope>NUCLEOTIDE SEQUENCE [LARGE SCALE GENOMIC DNA]</scope>
    <source>
        <strain evidence="2">cv. Punajuju</strain>
        <tissue evidence="1">Leaves</tissue>
    </source>
</reference>
<protein>
    <submittedName>
        <fullName evidence="1">Uncharacterized protein</fullName>
    </submittedName>
</protein>
<dbReference type="Proteomes" id="UP001055811">
    <property type="component" value="Linkage Group LG09"/>
</dbReference>
<gene>
    <name evidence="1" type="ORF">L2E82_47976</name>
</gene>